<dbReference type="Proteomes" id="UP000236664">
    <property type="component" value="Unassembled WGS sequence"/>
</dbReference>
<name>A0A2K0WDZ3_GIBNY</name>
<dbReference type="AlphaFoldDB" id="A0A2K0WDZ3"/>
<reference evidence="1 2" key="1">
    <citation type="submission" date="2017-06" db="EMBL/GenBank/DDBJ databases">
        <title>Genome of Fusarium nygamai isolate CS10214.</title>
        <authorList>
            <person name="Gardiner D.M."/>
            <person name="Obanor F."/>
            <person name="Kazan K."/>
        </authorList>
    </citation>
    <scope>NUCLEOTIDE SEQUENCE [LARGE SCALE GENOMIC DNA]</scope>
    <source>
        <strain evidence="1 2">CS10214</strain>
    </source>
</reference>
<dbReference type="EMBL" id="MTQA01000077">
    <property type="protein sequence ID" value="PNP80495.1"/>
    <property type="molecule type" value="Genomic_DNA"/>
</dbReference>
<dbReference type="OrthoDB" id="10625394at2759"/>
<organism evidence="1 2">
    <name type="scientific">Gibberella nygamai</name>
    <name type="common">Bean root rot disease fungus</name>
    <name type="synonym">Fusarium nygamai</name>
    <dbReference type="NCBI Taxonomy" id="42673"/>
    <lineage>
        <taxon>Eukaryota</taxon>
        <taxon>Fungi</taxon>
        <taxon>Dikarya</taxon>
        <taxon>Ascomycota</taxon>
        <taxon>Pezizomycotina</taxon>
        <taxon>Sordariomycetes</taxon>
        <taxon>Hypocreomycetidae</taxon>
        <taxon>Hypocreales</taxon>
        <taxon>Nectriaceae</taxon>
        <taxon>Fusarium</taxon>
        <taxon>Fusarium fujikuroi species complex</taxon>
    </lineage>
</organism>
<proteinExistence type="predicted"/>
<evidence type="ECO:0000313" key="1">
    <source>
        <dbReference type="EMBL" id="PNP80495.1"/>
    </source>
</evidence>
<evidence type="ECO:0000313" key="2">
    <source>
        <dbReference type="Proteomes" id="UP000236664"/>
    </source>
</evidence>
<comment type="caution">
    <text evidence="1">The sequence shown here is derived from an EMBL/GenBank/DDBJ whole genome shotgun (WGS) entry which is preliminary data.</text>
</comment>
<gene>
    <name evidence="1" type="ORF">FNYG_06094</name>
</gene>
<sequence length="79" mass="8651">MPIVSHDKPRSDKWDGLGSTSLADGKEIVEKNSQYGFGQPPVLEEQLKRLGGVPVRMDPLHDTFQAVDLRLPAIRPSGA</sequence>
<accession>A0A2K0WDZ3</accession>
<protein>
    <submittedName>
        <fullName evidence="1">Uncharacterized protein</fullName>
    </submittedName>
</protein>
<keyword evidence="2" id="KW-1185">Reference proteome</keyword>